<protein>
    <recommendedName>
        <fullName evidence="4">Porin</fullName>
    </recommendedName>
</protein>
<dbReference type="SUPFAM" id="SSF56935">
    <property type="entry name" value="Porins"/>
    <property type="match status" value="1"/>
</dbReference>
<dbReference type="Proteomes" id="UP000247555">
    <property type="component" value="Unassembled WGS sequence"/>
</dbReference>
<feature type="chain" id="PRO_5016308984" description="Porin" evidence="1">
    <location>
        <begin position="21"/>
        <end position="398"/>
    </location>
</feature>
<evidence type="ECO:0000313" key="2">
    <source>
        <dbReference type="EMBL" id="PXX78855.1"/>
    </source>
</evidence>
<keyword evidence="3" id="KW-1185">Reference proteome</keyword>
<accession>A0A318KT18</accession>
<dbReference type="Gene3D" id="2.40.160.10">
    <property type="entry name" value="Porin"/>
    <property type="match status" value="1"/>
</dbReference>
<dbReference type="InterPro" id="IPR023614">
    <property type="entry name" value="Porin_dom_sf"/>
</dbReference>
<gene>
    <name evidence="2" type="ORF">DFR34_10979</name>
</gene>
<evidence type="ECO:0000256" key="1">
    <source>
        <dbReference type="SAM" id="SignalP"/>
    </source>
</evidence>
<dbReference type="RefSeq" id="WP_146215103.1">
    <property type="nucleotide sequence ID" value="NZ_QJKI01000009.1"/>
</dbReference>
<evidence type="ECO:0000313" key="3">
    <source>
        <dbReference type="Proteomes" id="UP000247555"/>
    </source>
</evidence>
<organism evidence="2 3">
    <name type="scientific">Rivihabitans pingtungensis</name>
    <dbReference type="NCBI Taxonomy" id="1054498"/>
    <lineage>
        <taxon>Bacteria</taxon>
        <taxon>Pseudomonadati</taxon>
        <taxon>Pseudomonadota</taxon>
        <taxon>Betaproteobacteria</taxon>
        <taxon>Neisseriales</taxon>
        <taxon>Aquaspirillaceae</taxon>
        <taxon>Rivihabitans</taxon>
    </lineage>
</organism>
<dbReference type="AlphaFoldDB" id="A0A318KT18"/>
<sequence length="398" mass="42741">MKPVLPLLALGLGLAGAAQADEPIFSVSGYGTLAWTQMSGDNAQYRVGTAEPNGAGHAGSGETDSKLGVQIIARPTDKFSATLHLLSKKNVNNNFNPRVEWAYGKYDLTPEVSLRAGRLALPGFVLSDYLNVGYSMTPVRGPVEVYAQLPISHFNGVDALWRTQAGPLALTVQPFAGRSNIHARFSDPQATRAEGDATVYGMNLVGQWDDWSLRIGRIDAKVSLNAGPVDSLITTLRMMGENGAASRLEYQDKHSSFTGLGVGYDNGKLLAQGEYTIRKAGGFLADTTGWYVMAGWRFGNVTPYVMTARQRVTSDTQYGGIANPMLSAYVNGLLASGNTSQKSWSLGARWDVAKNIAVKAQYDRIRPDHGSAAGLLISSDSKPLSSRHVATVAMDFVF</sequence>
<name>A0A318KT18_9NEIS</name>
<feature type="signal peptide" evidence="1">
    <location>
        <begin position="1"/>
        <end position="20"/>
    </location>
</feature>
<reference evidence="2 3" key="1">
    <citation type="submission" date="2018-05" db="EMBL/GenBank/DDBJ databases">
        <title>Genomic Encyclopedia of Type Strains, Phase IV (KMG-IV): sequencing the most valuable type-strain genomes for metagenomic binning, comparative biology and taxonomic classification.</title>
        <authorList>
            <person name="Goeker M."/>
        </authorList>
    </citation>
    <scope>NUCLEOTIDE SEQUENCE [LARGE SCALE GENOMIC DNA]</scope>
    <source>
        <strain evidence="2 3">DSM 29661</strain>
    </source>
</reference>
<evidence type="ECO:0008006" key="4">
    <source>
        <dbReference type="Google" id="ProtNLM"/>
    </source>
</evidence>
<comment type="caution">
    <text evidence="2">The sequence shown here is derived from an EMBL/GenBank/DDBJ whole genome shotgun (WGS) entry which is preliminary data.</text>
</comment>
<proteinExistence type="predicted"/>
<dbReference type="OrthoDB" id="197869at2"/>
<keyword evidence="1" id="KW-0732">Signal</keyword>
<dbReference type="EMBL" id="QJKI01000009">
    <property type="protein sequence ID" value="PXX78855.1"/>
    <property type="molecule type" value="Genomic_DNA"/>
</dbReference>